<name>H1HP83_9BACT</name>
<protein>
    <recommendedName>
        <fullName evidence="4">Auto-transporter adhesin head GIN domain-containing protein</fullName>
    </recommendedName>
</protein>
<organism evidence="2 3">
    <name type="scientific">Segatella maculosa OT 289</name>
    <dbReference type="NCBI Taxonomy" id="999422"/>
    <lineage>
        <taxon>Bacteria</taxon>
        <taxon>Pseudomonadati</taxon>
        <taxon>Bacteroidota</taxon>
        <taxon>Bacteroidia</taxon>
        <taxon>Bacteroidales</taxon>
        <taxon>Prevotellaceae</taxon>
        <taxon>Segatella</taxon>
    </lineage>
</organism>
<evidence type="ECO:0000313" key="2">
    <source>
        <dbReference type="EMBL" id="EHO68015.1"/>
    </source>
</evidence>
<proteinExistence type="predicted"/>
<evidence type="ECO:0000256" key="1">
    <source>
        <dbReference type="SAM" id="SignalP"/>
    </source>
</evidence>
<keyword evidence="3" id="KW-1185">Reference proteome</keyword>
<feature type="signal peptide" evidence="1">
    <location>
        <begin position="1"/>
        <end position="24"/>
    </location>
</feature>
<gene>
    <name evidence="2" type="ORF">HMPREF9944_01977</name>
</gene>
<dbReference type="AlphaFoldDB" id="H1HP83"/>
<dbReference type="RefSeq" id="WP_008566011.1">
    <property type="nucleotide sequence ID" value="NZ_JH594507.1"/>
</dbReference>
<dbReference type="Proteomes" id="UP000003167">
    <property type="component" value="Unassembled WGS sequence"/>
</dbReference>
<sequence length="231" mass="25167">MNKKTILTTFLALAGVMWTTGIQAQTLSLFGTDYTDDTSIHLGGGTATWNKEEATLTLDYVKVEEANSTFIRCENIPLLKIVLVGENLVNSKWHTLYIKDSNVEITGAGSLTARSEVNDAIQQDLSAPHTLTIKDCKLDVQGKQRSILGYSKGQGTERLTLVIDNATVKVKGYTAENGATMSGIANLKDCKLMNCHVSTAGVKFGKRPYLTYVELIDTNNKSYPGEVTIVP</sequence>
<keyword evidence="1" id="KW-0732">Signal</keyword>
<evidence type="ECO:0000313" key="3">
    <source>
        <dbReference type="Proteomes" id="UP000003167"/>
    </source>
</evidence>
<accession>H1HP83</accession>
<feature type="chain" id="PRO_5003550216" description="Auto-transporter adhesin head GIN domain-containing protein" evidence="1">
    <location>
        <begin position="25"/>
        <end position="231"/>
    </location>
</feature>
<dbReference type="EMBL" id="AGEK01000034">
    <property type="protein sequence ID" value="EHO68015.1"/>
    <property type="molecule type" value="Genomic_DNA"/>
</dbReference>
<comment type="caution">
    <text evidence="2">The sequence shown here is derived from an EMBL/GenBank/DDBJ whole genome shotgun (WGS) entry which is preliminary data.</text>
</comment>
<evidence type="ECO:0008006" key="4">
    <source>
        <dbReference type="Google" id="ProtNLM"/>
    </source>
</evidence>
<dbReference type="STRING" id="999422.HMPREF9944_01977"/>
<reference evidence="2 3" key="1">
    <citation type="submission" date="2011-12" db="EMBL/GenBank/DDBJ databases">
        <title>The Genome Sequence of Prevotella maculosa OT 289.</title>
        <authorList>
            <consortium name="The Broad Institute Genome Sequencing Platform"/>
            <person name="Earl A."/>
            <person name="Ward D."/>
            <person name="Feldgarden M."/>
            <person name="Gevers D."/>
            <person name="Izard J."/>
            <person name="Blanton J.M."/>
            <person name="Mathney J."/>
            <person name="Tanner A.C."/>
            <person name="Dewhirst F.E."/>
            <person name="Young S.K."/>
            <person name="Zeng Q."/>
            <person name="Gargeya S."/>
            <person name="Fitzgerald M."/>
            <person name="Haas B."/>
            <person name="Abouelleil A."/>
            <person name="Alvarado L."/>
            <person name="Arachchi H.M."/>
            <person name="Berlin A."/>
            <person name="Chapman S.B."/>
            <person name="Gearin G."/>
            <person name="Goldberg J."/>
            <person name="Griggs A."/>
            <person name="Gujja S."/>
            <person name="Hansen M."/>
            <person name="Heiman D."/>
            <person name="Howarth C."/>
            <person name="Larimer J."/>
            <person name="Lui A."/>
            <person name="MacDonald P.J.P."/>
            <person name="McCowen C."/>
            <person name="Montmayeur A."/>
            <person name="Murphy C."/>
            <person name="Neiman D."/>
            <person name="Pearson M."/>
            <person name="Priest M."/>
            <person name="Roberts A."/>
            <person name="Saif S."/>
            <person name="Shea T."/>
            <person name="Sisk P."/>
            <person name="Stolte C."/>
            <person name="Sykes S."/>
            <person name="Wortman J."/>
            <person name="Nusbaum C."/>
            <person name="Birren B."/>
        </authorList>
    </citation>
    <scope>NUCLEOTIDE SEQUENCE [LARGE SCALE GENOMIC DNA]</scope>
    <source>
        <strain evidence="2 3">OT 289</strain>
    </source>
</reference>
<dbReference type="HOGENOM" id="CLU_986445_0_0_10"/>
<dbReference type="PATRIC" id="fig|999422.3.peg.2081"/>